<name>A0AAV0XKK5_9HEMI</name>
<proteinExistence type="predicted"/>
<reference evidence="2 3" key="1">
    <citation type="submission" date="2023-01" db="EMBL/GenBank/DDBJ databases">
        <authorList>
            <person name="Whitehead M."/>
        </authorList>
    </citation>
    <scope>NUCLEOTIDE SEQUENCE [LARGE SCALE GENOMIC DNA]</scope>
</reference>
<dbReference type="EMBL" id="CARXXK010000005">
    <property type="protein sequence ID" value="CAI6367926.1"/>
    <property type="molecule type" value="Genomic_DNA"/>
</dbReference>
<comment type="caution">
    <text evidence="2">The sequence shown here is derived from an EMBL/GenBank/DDBJ whole genome shotgun (WGS) entry which is preliminary data.</text>
</comment>
<gene>
    <name evidence="2" type="ORF">MEUPH1_LOCUS22339</name>
</gene>
<dbReference type="Proteomes" id="UP001160148">
    <property type="component" value="Unassembled WGS sequence"/>
</dbReference>
<accession>A0AAV0XKK5</accession>
<evidence type="ECO:0000313" key="3">
    <source>
        <dbReference type="Proteomes" id="UP001160148"/>
    </source>
</evidence>
<organism evidence="2 3">
    <name type="scientific">Macrosiphum euphorbiae</name>
    <name type="common">potato aphid</name>
    <dbReference type="NCBI Taxonomy" id="13131"/>
    <lineage>
        <taxon>Eukaryota</taxon>
        <taxon>Metazoa</taxon>
        <taxon>Ecdysozoa</taxon>
        <taxon>Arthropoda</taxon>
        <taxon>Hexapoda</taxon>
        <taxon>Insecta</taxon>
        <taxon>Pterygota</taxon>
        <taxon>Neoptera</taxon>
        <taxon>Paraneoptera</taxon>
        <taxon>Hemiptera</taxon>
        <taxon>Sternorrhyncha</taxon>
        <taxon>Aphidomorpha</taxon>
        <taxon>Aphidoidea</taxon>
        <taxon>Aphididae</taxon>
        <taxon>Macrosiphini</taxon>
        <taxon>Macrosiphum</taxon>
    </lineage>
</organism>
<protein>
    <submittedName>
        <fullName evidence="2">Uncharacterized protein</fullName>
    </submittedName>
</protein>
<keyword evidence="3" id="KW-1185">Reference proteome</keyword>
<dbReference type="AlphaFoldDB" id="A0AAV0XKK5"/>
<evidence type="ECO:0000256" key="1">
    <source>
        <dbReference type="SAM" id="MobiDB-lite"/>
    </source>
</evidence>
<evidence type="ECO:0000313" key="2">
    <source>
        <dbReference type="EMBL" id="CAI6367926.1"/>
    </source>
</evidence>
<feature type="region of interest" description="Disordered" evidence="1">
    <location>
        <begin position="62"/>
        <end position="85"/>
    </location>
</feature>
<sequence>MASLFDASLDLVSPTMAKPKTSIPTSHTHAARISGIIGRGDVVPLSGAKMCVMLSHRASELREQENDSALDRNSVNHMTNGKKCG</sequence>